<sequence length="3314" mass="368201">MRGTVLDARTAVAGFIKKLKLWSRRVEKNVVAQFPTLDAFLEECEEVDLDVAKEEIVAHLSGLSTNLEGYFPDLDTSSMQWCQDPFNCDEDLISDDDFPAKEEFLKTNTLLGHLMSIERRDPSVTRRYYYSIKDISIGGRCVCNGHAGRCEKWDPNDKFKRLCNCEHNTCGASCERCCPFFVQKKWRQPTATDAFECEPCNCFGHSNQCEYDEEVDQQGLSLDIQGRYEGGGVCQNCQHNTDGINCNKCKPGFYRPWGKQLNDTDVCQPCQCNNFYSTGSCADGDGKCECRAEFQPPNCDACSPGYYDYPRCKPCDCFQNGTVGQLCETGGGQCPCQPNYTGKNCRECAPGYYSFPDCLQCQCNPTGASDYNCDIRTGQCNCRGNFGGLDCGECADGYFAYPVCQYCDCDPQGTLEEICDKSNGQCLCKEGYAGARCDQCAPGFYNYPTCIECQCSENGSSSNICDTDGKCSCLSSYSGRTCDRCSPGHYKYPECIPCDCAQPGSIGVSCDDEGRCQCRMEFTGIQCERCQEGFYNYPLCEGCNCDPAGVKETFGGCGTLPVGELCECKERVTGRICDTCKPLYWNLQVNNPYACEDCNCFQPGVLANLMECDSRYGQCTCKLFVTGRQCQSCIDGFYNMTDNNALGCQDCQCNIGGSVSRYACDKQSGQCSCRPKVHGKRCDEPIDTYYFPTLHQYKYEIEDGITPAGGPARFGYDEAQFPGFSWRGYAAFNQLQEEVLQDVTIPKSKSSLYRFILRFILRYVNPGPDMVLARIKMDPANDRNSPQDAIVRLEPSPNPTLVTVSGEVGGLPSPFVLNPDNWKVSIKSPGPVFIDYFVLLPSEYFEGTALEDVIRTPCTVDGNPQDTCTRYTYPVLNSLPMTESNDAYVVDDDGSNRIDLSLLHLGHSLPGSDRKLHFDGLGPVMQNYQRMLSSRHLLFIGCQLDVSALTPSRNYRGNVLLTSCSFTDECRSIVTSEQALTVLDIPETEVRVSLGAIRRGNGNGGSYPLGPQEFGVEKIIAVPLREWKKDMITPKEVCTEKDGKCLERRFPNPPDSTKVEAESPPNTNRVASNLPPNAPENAELVYLDSEQPTLDMGGTLPFLRNEYLFVIHYHQPEHPQFPLKVFLENGKSYEGQVVLEHCPAANGCRAIIRSLNGERTFEMDNNFRLRLHEDQQKSAWIDYVLAIPRQFFDDAFLEELPLDKTDEFISKCSKNQYSVVESPPEDAEFCRNATFALTVDHNSGALFCDCNYLGSTEYICEKYGGQCACKPNVIGRTCERCRTGFYGFPDCRPCDCPSTALCDEFTGSCICPPRVTGNRCEMCEEMTYGYDPIIGCEECRCNPMGVLENDLQCNLDNGQCRCKENVVGRQCDKLYRTNITYMDRWEGVYASIEGTDLQTSPIPIVTALDMLRVENVQNTPEKGVAYFKAPRVYLGNHMNSYGANLVYKIMSSRTSGVPVNQEPDIMLVGGPQKTILLHSAVFITEDSFDLTIRVPLTESSFRKVDGTYAKRQDLMTVLESLQGLFIRASFWSETRETRLENIAMGSASEQGDSLSAPLAVEIEECQCPAGYTGNSCEECADGYYHISQGSYGGSCIPCECHGHSYECDKVTGVCFNCTDNTMGDHCETCIGGYFGDASPPSGLLTRCECSGNIDASDPFACDPISGQCLKCLNNTFGEGCKVCAPGYYGDAISLKNCQSCACDTCGTSSCDSFTGRCTCKPNVECTSCHHDLLDVTDELKGQTAPVLAEISSKSSTFYATRRLNYFNETADKHFKDIETLVSVDLKPLTENVNALEETTRMTEGRSNSTLAIADSNMNNIGTYLQDSYKVAQEIQSEARPKVDQAINSLRALASNPHMNSVINSQERLIEEANMYLDDLKQLNFTDEMNNAMVDLEKAENYLLNISERLKPVVESLEKRMESEARYKDIVDRMDSFKNYTDAVKIRVAETMNILRNVNRQGGQWMSEEIARMGEEAQNFSISAQNITAEANKILAEADSQYNDLEIRETQLDATKEYVAIRVNSLSSNELPDRGEVYHHVAKLERNASMTENLFKGTKEFSVQGIEAANSYGNILSALDRSHSEEALELAKEADEIKQQIQAQVQESNKDARDYYSQAIFNKETLQSGDATLIQTENDLETLRVQNDKNEEELKQLRELEEGFDARFGDLSAEAIQTANQSLFTRMVAESAENTVANVLDSMPLVQRNVSAGQTVKDVSSITKFAETQLDNVENILPGILEDIERIKRIQAGLKLMGKGISTQMESLKKKIDIARSQTNRIKVGVEFAPNTTLELIPPENLEDATLYTKASMYFRTPKENGFLLFLGNQKNTEGPQSNDFLALEIESGFPVLTANLGDGLLRTAGEKFVANDQWYKIIAERNGRLLSLAVLEELPNKSRKTYYAGDPYPGQNIGLDLDKKTTTLHVGGFPPEAAVPKVVKFANFEGAIEELTINDSPVGLWNFKKAQNQRGALERNKLDDLVQPTGMRFNGKGYVMMPRKPHRFRNRFNIRLKFKTLVGNGLLFVAGKHSRYLSIELRDGRIMYKYDLGDGPSRIISQDTFADGNWHVLQAVRQGRDGRLLVDAEEIGRGESPGTRGELPVSDYIFFGGYPKTEKYNSEVTRMGFDGCLDDIEIGSLAVDLSQHREAIGVVSGCPPTQSRAITLSGDERDNFLEATVPETQYPGVFQAKFRFRTNEPDGTLMYAPSINDRSYIAVLLRNGVLSLESEYQTLTSGRNQYADGKWHHVLIKVSNDLMEMNVDDLDTSNTSYSGTLLAESSNGVKLSDFIEGIYFGGLPGRYYARNTVSEAGMPFKGCIADVTIQEDLLNFAEASESGQSVKLDRCDIYPEGSPKTEETFAPEEPTFPEIFDSVEPLRPPPQKTTATPLEPEPLPDVEYPEYGVDEDEYQMPTDKPATTKRPAPTPEPDGCALPLVPREDFSRNPANVGYHFSISSDSRLEYDTRESPIPKTDSSSAFSLSFKTTSGNGVMFYVSDQNHIDFIAVYMQNGRVFYAFNSGSGAAVIESQPEFQYNDGNWHTLDFKRNQKRGELFIDGVLVSEGNSQGNTASVNVDPIIYIGGLPIDMKEGAKQNLDGSTGSFQGCLKDFRISTIPITPQFLVPFDVIPCYPEAETGIFVFPEGGYVVPFEKFRVGKMIEVKMEVKPRTQNGILFAVHGKNDFFLLQMIDGAVRVSVDNGGGPFSSTYNPPKKNFLCDGKWHTIQVVKTQNLVTISIDDVFTNPGIGTPGITNTDTSNPLYIGGHPDPEGKRGVETTEQFVGCIRNLKIVQNSRDIKTDLANSRKGGRGKVYLSVCPTN</sequence>
<dbReference type="Pfam" id="PF02210">
    <property type="entry name" value="Laminin_G_2"/>
    <property type="match status" value="5"/>
</dbReference>
<dbReference type="GO" id="GO:0016477">
    <property type="term" value="P:cell migration"/>
    <property type="evidence" value="ECO:0007669"/>
    <property type="project" value="UniProtKB-ARBA"/>
</dbReference>
<keyword evidence="8" id="KW-0130">Cell adhesion</keyword>
<dbReference type="FunFam" id="2.10.25.10:FF:000083">
    <property type="entry name" value="Laminin subunit alpha"/>
    <property type="match status" value="1"/>
</dbReference>
<dbReference type="PROSITE" id="PS50025">
    <property type="entry name" value="LAM_G_DOMAIN"/>
    <property type="match status" value="5"/>
</dbReference>
<feature type="disulfide bond" evidence="27">
    <location>
        <begin position="407"/>
        <end position="419"/>
    </location>
</feature>
<dbReference type="InterPro" id="IPR056863">
    <property type="entry name" value="LMN_ATRN_NET-like_EGF"/>
</dbReference>
<dbReference type="CDD" id="cd00055">
    <property type="entry name" value="EGF_Lam"/>
    <property type="match status" value="18"/>
</dbReference>
<dbReference type="Pfam" id="PF24973">
    <property type="entry name" value="EGF_LMN_ATRN"/>
    <property type="match status" value="1"/>
</dbReference>
<feature type="compositionally biased region" description="Acidic residues" evidence="29">
    <location>
        <begin position="2890"/>
        <end position="2906"/>
    </location>
</feature>
<evidence type="ECO:0000256" key="22">
    <source>
        <dbReference type="ARBA" id="ARBA00078827"/>
    </source>
</evidence>
<evidence type="ECO:0000256" key="14">
    <source>
        <dbReference type="ARBA" id="ARBA00065595"/>
    </source>
</evidence>
<evidence type="ECO:0000256" key="23">
    <source>
        <dbReference type="ARBA" id="ARBA00079116"/>
    </source>
</evidence>
<dbReference type="PROSITE" id="PS50027">
    <property type="entry name" value="EGF_LAM_2"/>
    <property type="match status" value="9"/>
</dbReference>
<feature type="disulfide bond" evidence="27">
    <location>
        <begin position="1250"/>
        <end position="1267"/>
    </location>
</feature>
<dbReference type="FunFam" id="2.10.25.10:FF:000051">
    <property type="entry name" value="Laminin subunit alpha 4"/>
    <property type="match status" value="1"/>
</dbReference>
<keyword evidence="9 28" id="KW-0175">Coiled coil</keyword>
<feature type="compositionally biased region" description="Polar residues" evidence="29">
    <location>
        <begin position="1064"/>
        <end position="1075"/>
    </location>
</feature>
<dbReference type="PANTHER" id="PTHR10574">
    <property type="entry name" value="NETRIN/LAMININ-RELATED"/>
    <property type="match status" value="1"/>
</dbReference>
<accession>A0A7R8ZTV0</accession>
<protein>
    <recommendedName>
        <fullName evidence="16">Laminin subunit alpha-1</fullName>
    </recommendedName>
    <alternativeName>
        <fullName evidence="20">Laminin B1 chain</fullName>
    </alternativeName>
    <alternativeName>
        <fullName evidence="15">Laminin subunit beta-1</fullName>
    </alternativeName>
    <alternativeName>
        <fullName evidence="22">Laminin-1 subunit alpha</fullName>
    </alternativeName>
    <alternativeName>
        <fullName evidence="18">Laminin-1 subunit beta</fullName>
    </alternativeName>
    <alternativeName>
        <fullName evidence="24">Laminin-10 subunit beta</fullName>
    </alternativeName>
    <alternativeName>
        <fullName evidence="19">Laminin-12 subunit beta</fullName>
    </alternativeName>
    <alternativeName>
        <fullName evidence="25">Laminin-2 subunit beta</fullName>
    </alternativeName>
    <alternativeName>
        <fullName evidence="23">Laminin-3 subunit alpha</fullName>
    </alternativeName>
    <alternativeName>
        <fullName evidence="21">Laminin-6 subunit beta</fullName>
    </alternativeName>
    <alternativeName>
        <fullName evidence="26">Laminin-8 subunit beta</fullName>
    </alternativeName>
    <alternativeName>
        <fullName evidence="17">S-laminin subunit alpha</fullName>
    </alternativeName>
</protein>
<keyword evidence="5" id="KW-0732">Signal</keyword>
<dbReference type="PROSITE" id="PS01248">
    <property type="entry name" value="EGF_LAM_1"/>
    <property type="match status" value="7"/>
</dbReference>
<keyword evidence="2" id="KW-0964">Secreted</keyword>
<evidence type="ECO:0000256" key="7">
    <source>
        <dbReference type="ARBA" id="ARBA00022869"/>
    </source>
</evidence>
<dbReference type="PROSITE" id="PS51115">
    <property type="entry name" value="LAMININ_IVA"/>
    <property type="match status" value="1"/>
</dbReference>
<dbReference type="Pfam" id="PF00052">
    <property type="entry name" value="Laminin_B"/>
    <property type="match status" value="1"/>
</dbReference>
<dbReference type="SMART" id="SM00181">
    <property type="entry name" value="EGF"/>
    <property type="match status" value="8"/>
</dbReference>
<dbReference type="FunFam" id="2.10.25.10:FF:000034">
    <property type="entry name" value="Laminin subunit alpha 3"/>
    <property type="match status" value="1"/>
</dbReference>
<dbReference type="FunFam" id="2.10.25.10:FF:000388">
    <property type="entry name" value="Laminin subunit alpha"/>
    <property type="match status" value="1"/>
</dbReference>
<name>A0A7R8ZTV0_9CRUS</name>
<dbReference type="GO" id="GO:0007411">
    <property type="term" value="P:axon guidance"/>
    <property type="evidence" value="ECO:0007669"/>
    <property type="project" value="TreeGrafter"/>
</dbReference>
<dbReference type="GO" id="GO:0006950">
    <property type="term" value="P:response to stress"/>
    <property type="evidence" value="ECO:0007669"/>
    <property type="project" value="UniProtKB-ARBA"/>
</dbReference>
<evidence type="ECO:0000313" key="30">
    <source>
        <dbReference type="EMBL" id="CAD7231574.1"/>
    </source>
</evidence>
<reference evidence="30" key="1">
    <citation type="submission" date="2020-11" db="EMBL/GenBank/DDBJ databases">
        <authorList>
            <person name="Tran Van P."/>
        </authorList>
    </citation>
    <scope>NUCLEOTIDE SEQUENCE</scope>
</reference>
<dbReference type="Gene3D" id="2.10.25.10">
    <property type="entry name" value="Laminin"/>
    <property type="match status" value="16"/>
</dbReference>
<dbReference type="SMART" id="SM00180">
    <property type="entry name" value="EGF_Lam"/>
    <property type="match status" value="18"/>
</dbReference>
<organism evidence="30">
    <name type="scientific">Cyprideis torosa</name>
    <dbReference type="NCBI Taxonomy" id="163714"/>
    <lineage>
        <taxon>Eukaryota</taxon>
        <taxon>Metazoa</taxon>
        <taxon>Ecdysozoa</taxon>
        <taxon>Arthropoda</taxon>
        <taxon>Crustacea</taxon>
        <taxon>Oligostraca</taxon>
        <taxon>Ostracoda</taxon>
        <taxon>Podocopa</taxon>
        <taxon>Podocopida</taxon>
        <taxon>Cytherocopina</taxon>
        <taxon>Cytheroidea</taxon>
        <taxon>Cytherideidae</taxon>
        <taxon>Cyprideis</taxon>
    </lineage>
</organism>
<dbReference type="FunFam" id="2.10.25.10:FF:000090">
    <property type="entry name" value="laminin subunit alpha"/>
    <property type="match status" value="1"/>
</dbReference>
<dbReference type="InterPro" id="IPR000742">
    <property type="entry name" value="EGF"/>
</dbReference>
<feature type="disulfide bond" evidence="27">
    <location>
        <begin position="317"/>
        <end position="334"/>
    </location>
</feature>
<evidence type="ECO:0000256" key="20">
    <source>
        <dbReference type="ARBA" id="ARBA00076920"/>
    </source>
</evidence>
<feature type="disulfide bond" evidence="27">
    <location>
        <begin position="473"/>
        <end position="482"/>
    </location>
</feature>
<dbReference type="InterPro" id="IPR001791">
    <property type="entry name" value="Laminin_G"/>
</dbReference>
<evidence type="ECO:0000256" key="27">
    <source>
        <dbReference type="PROSITE-ProRule" id="PRU00460"/>
    </source>
</evidence>
<dbReference type="InterPro" id="IPR002049">
    <property type="entry name" value="LE_dom"/>
</dbReference>
<evidence type="ECO:0000256" key="4">
    <source>
        <dbReference type="ARBA" id="ARBA00022553"/>
    </source>
</evidence>
<dbReference type="SUPFAM" id="SSF57196">
    <property type="entry name" value="EGF/Laminin"/>
    <property type="match status" value="14"/>
</dbReference>
<dbReference type="GO" id="GO:0005737">
    <property type="term" value="C:cytoplasm"/>
    <property type="evidence" value="ECO:0007669"/>
    <property type="project" value="UniProtKB-ARBA"/>
</dbReference>
<evidence type="ECO:0000256" key="19">
    <source>
        <dbReference type="ARBA" id="ARBA00075415"/>
    </source>
</evidence>
<feature type="disulfide bond" evidence="27">
    <location>
        <begin position="363"/>
        <end position="380"/>
    </location>
</feature>
<evidence type="ECO:0000256" key="6">
    <source>
        <dbReference type="ARBA" id="ARBA00022737"/>
    </source>
</evidence>
<evidence type="ECO:0000256" key="5">
    <source>
        <dbReference type="ARBA" id="ARBA00022729"/>
    </source>
</evidence>
<dbReference type="PANTHER" id="PTHR10574:SF406">
    <property type="entry name" value="LAMININ SUBUNIT ALPHA 5"/>
    <property type="match status" value="1"/>
</dbReference>
<keyword evidence="6" id="KW-0677">Repeat</keyword>
<feature type="disulfide bond" evidence="27">
    <location>
        <begin position="1248"/>
        <end position="1260"/>
    </location>
</feature>
<feature type="disulfide bond" evidence="27">
    <location>
        <begin position="409"/>
        <end position="426"/>
    </location>
</feature>
<feature type="disulfide bond" evidence="27">
    <location>
        <begin position="428"/>
        <end position="437"/>
    </location>
</feature>
<evidence type="ECO:0000256" key="12">
    <source>
        <dbReference type="ARBA" id="ARBA00023292"/>
    </source>
</evidence>
<dbReference type="FunFam" id="2.10.25.10:FF:000065">
    <property type="entry name" value="Laminin subunit beta 1"/>
    <property type="match status" value="1"/>
</dbReference>
<dbReference type="GO" id="GO:0007155">
    <property type="term" value="P:cell adhesion"/>
    <property type="evidence" value="ECO:0007669"/>
    <property type="project" value="UniProtKB-KW"/>
</dbReference>
<comment type="subunit">
    <text evidence="13">Laminin is a complex glycoprotein, consisting of three different polypeptide chains (alpha, beta, gamma), which are bound to each other by disulfide bonds into a cross-shaped molecule comprising one long and three short arms with globules at each end. Beta-1 is a subunit of laminin-1 (laminin-111 or EHS laminin), laminin-2 (laminin-211 or merosin), laminin-6 (laminin-311 or K-laminin), laminin-8 (laminin-411), laminin-10 (laminin-511) and laminin-12 (laminin-213). Interacts with ITGB1.</text>
</comment>
<feature type="disulfide bond" evidence="27">
    <location>
        <begin position="498"/>
        <end position="510"/>
    </location>
</feature>
<dbReference type="Gene3D" id="2.60.120.200">
    <property type="match status" value="5"/>
</dbReference>
<keyword evidence="11" id="KW-0325">Glycoprotein</keyword>
<keyword evidence="3" id="KW-0272">Extracellular matrix</keyword>
<feature type="disulfide bond" evidence="27">
    <location>
        <begin position="336"/>
        <end position="345"/>
    </location>
</feature>
<evidence type="ECO:0000256" key="9">
    <source>
        <dbReference type="ARBA" id="ARBA00023054"/>
    </source>
</evidence>
<evidence type="ECO:0000256" key="15">
    <source>
        <dbReference type="ARBA" id="ARBA00071083"/>
    </source>
</evidence>
<feature type="disulfide bond" evidence="27">
    <location>
        <begin position="453"/>
        <end position="465"/>
    </location>
</feature>
<dbReference type="PRINTS" id="PR00011">
    <property type="entry name" value="EGFLAMININ"/>
</dbReference>
<dbReference type="CDD" id="cd00110">
    <property type="entry name" value="LamG"/>
    <property type="match status" value="5"/>
</dbReference>
<dbReference type="FunFam" id="2.10.25.10:FF:000082">
    <property type="entry name" value="Laminin subunit alpha 1"/>
    <property type="match status" value="1"/>
</dbReference>
<evidence type="ECO:0000256" key="24">
    <source>
        <dbReference type="ARBA" id="ARBA00082919"/>
    </source>
</evidence>
<feature type="coiled-coil region" evidence="28">
    <location>
        <begin position="2083"/>
        <end position="2166"/>
    </location>
</feature>
<dbReference type="Pfam" id="PF00053">
    <property type="entry name" value="EGF_laminin"/>
    <property type="match status" value="14"/>
</dbReference>
<evidence type="ECO:0000256" key="21">
    <source>
        <dbReference type="ARBA" id="ARBA00076958"/>
    </source>
</evidence>
<feature type="disulfide bond" evidence="27">
    <location>
        <begin position="382"/>
        <end position="391"/>
    </location>
</feature>
<keyword evidence="4" id="KW-0597">Phosphoprotein</keyword>
<dbReference type="InterPro" id="IPR010307">
    <property type="entry name" value="Laminin_dom_II"/>
</dbReference>
<dbReference type="GO" id="GO:0071711">
    <property type="term" value="P:basement membrane organization"/>
    <property type="evidence" value="ECO:0007669"/>
    <property type="project" value="UniProtKB-ARBA"/>
</dbReference>
<evidence type="ECO:0000256" key="25">
    <source>
        <dbReference type="ARBA" id="ARBA00083431"/>
    </source>
</evidence>
<evidence type="ECO:0000256" key="13">
    <source>
        <dbReference type="ARBA" id="ARBA00065312"/>
    </source>
</evidence>
<dbReference type="FunFam" id="2.10.25.10:FF:000011">
    <property type="entry name" value="Cadherin EGF LAG seven-pass G-type receptor"/>
    <property type="match status" value="1"/>
</dbReference>
<dbReference type="InterPro" id="IPR050440">
    <property type="entry name" value="Laminin/Netrin_ECM"/>
</dbReference>
<dbReference type="InterPro" id="IPR013320">
    <property type="entry name" value="ConA-like_dom_sf"/>
</dbReference>
<dbReference type="GO" id="GO:0005201">
    <property type="term" value="F:extracellular matrix structural constituent"/>
    <property type="evidence" value="ECO:0007669"/>
    <property type="project" value="TreeGrafter"/>
</dbReference>
<feature type="disulfide bond" evidence="27">
    <location>
        <begin position="518"/>
        <end position="527"/>
    </location>
</feature>
<gene>
    <name evidence="30" type="ORF">CTOB1V02_LOCUS9421</name>
</gene>
<evidence type="ECO:0000256" key="26">
    <source>
        <dbReference type="ARBA" id="ARBA00083813"/>
    </source>
</evidence>
<dbReference type="FunFam" id="2.10.25.10:FF:000189">
    <property type="entry name" value="Laminin subunit alpha 2"/>
    <property type="match status" value="1"/>
</dbReference>
<keyword evidence="10 27" id="KW-1015">Disulfide bond</keyword>
<comment type="subcellular location">
    <subcellularLocation>
        <location evidence="1">Secreted</location>
        <location evidence="1">Extracellular space</location>
        <location evidence="1">Extracellular matrix</location>
        <location evidence="1">Basement membrane</location>
    </subcellularLocation>
</comment>
<feature type="disulfide bond" evidence="27">
    <location>
        <begin position="1269"/>
        <end position="1278"/>
    </location>
</feature>
<proteinExistence type="predicted"/>
<feature type="disulfide bond" evidence="27">
    <location>
        <begin position="1683"/>
        <end position="1697"/>
    </location>
</feature>
<dbReference type="OrthoDB" id="10011303at2759"/>
<evidence type="ECO:0000256" key="29">
    <source>
        <dbReference type="SAM" id="MobiDB-lite"/>
    </source>
</evidence>
<feature type="disulfide bond" evidence="27">
    <location>
        <begin position="1671"/>
        <end position="1680"/>
    </location>
</feature>
<evidence type="ECO:0000256" key="28">
    <source>
        <dbReference type="SAM" id="Coils"/>
    </source>
</evidence>
<evidence type="ECO:0000256" key="16">
    <source>
        <dbReference type="ARBA" id="ARBA00072594"/>
    </source>
</evidence>
<comment type="subunit">
    <text evidence="14">Laminin is a complex glycoprotein, consisting of three different polypeptide chains (alpha, beta, gamma), which are bound to each other by disulfide bonds into a cross-shaped molecule comprising one long and three short arms with globules at each end. Alpha-1 is a subunit of laminin-1 (laminin-111 or EHS laminin) and laminin-3 (laminin-121 or S-laminin).</text>
</comment>
<dbReference type="GO" id="GO:0009888">
    <property type="term" value="P:tissue development"/>
    <property type="evidence" value="ECO:0007669"/>
    <property type="project" value="TreeGrafter"/>
</dbReference>
<dbReference type="SUPFAM" id="SSF49899">
    <property type="entry name" value="Concanavalin A-like lectins/glucanases"/>
    <property type="match status" value="5"/>
</dbReference>
<evidence type="ECO:0000256" key="3">
    <source>
        <dbReference type="ARBA" id="ARBA00022530"/>
    </source>
</evidence>
<feature type="region of interest" description="Disordered" evidence="29">
    <location>
        <begin position="1048"/>
        <end position="1077"/>
    </location>
</feature>
<dbReference type="Gene3D" id="2.60.120.260">
    <property type="entry name" value="Galactose-binding domain-like"/>
    <property type="match status" value="1"/>
</dbReference>
<dbReference type="SMART" id="SM00282">
    <property type="entry name" value="LamG"/>
    <property type="match status" value="5"/>
</dbReference>
<evidence type="ECO:0000256" key="1">
    <source>
        <dbReference type="ARBA" id="ARBA00004302"/>
    </source>
</evidence>
<feature type="disulfide bond" evidence="27">
    <location>
        <begin position="1617"/>
        <end position="1626"/>
    </location>
</feature>
<evidence type="ECO:0000256" key="11">
    <source>
        <dbReference type="ARBA" id="ARBA00023180"/>
    </source>
</evidence>
<feature type="disulfide bond" evidence="27">
    <location>
        <begin position="315"/>
        <end position="327"/>
    </location>
</feature>
<dbReference type="InterPro" id="IPR000034">
    <property type="entry name" value="Laminin_IV"/>
</dbReference>
<evidence type="ECO:0000256" key="17">
    <source>
        <dbReference type="ARBA" id="ARBA00075127"/>
    </source>
</evidence>
<feature type="compositionally biased region" description="Low complexity" evidence="29">
    <location>
        <begin position="2909"/>
        <end position="2919"/>
    </location>
</feature>
<comment type="caution">
    <text evidence="27">Lacks conserved residue(s) required for the propagation of feature annotation.</text>
</comment>
<dbReference type="GO" id="GO:0009887">
    <property type="term" value="P:animal organ morphogenesis"/>
    <property type="evidence" value="ECO:0007669"/>
    <property type="project" value="TreeGrafter"/>
</dbReference>
<dbReference type="FunFam" id="2.10.25.10:FF:000069">
    <property type="entry name" value="Laminin subunit alpha 1"/>
    <property type="match status" value="1"/>
</dbReference>
<dbReference type="EMBL" id="OB663657">
    <property type="protein sequence ID" value="CAD7231574.1"/>
    <property type="molecule type" value="Genomic_DNA"/>
</dbReference>
<evidence type="ECO:0000256" key="10">
    <source>
        <dbReference type="ARBA" id="ARBA00023157"/>
    </source>
</evidence>
<evidence type="ECO:0000256" key="2">
    <source>
        <dbReference type="ARBA" id="ARBA00022525"/>
    </source>
</evidence>
<keyword evidence="12 27" id="KW-0424">Laminin EGF-like domain</keyword>
<evidence type="ECO:0000256" key="18">
    <source>
        <dbReference type="ARBA" id="ARBA00075282"/>
    </source>
</evidence>
<dbReference type="GO" id="GO:0043259">
    <property type="term" value="C:laminin-10 complex"/>
    <property type="evidence" value="ECO:0007669"/>
    <property type="project" value="UniProtKB-ARBA"/>
</dbReference>
<evidence type="ECO:0000256" key="8">
    <source>
        <dbReference type="ARBA" id="ARBA00022889"/>
    </source>
</evidence>
<dbReference type="GO" id="GO:0005606">
    <property type="term" value="C:laminin-1 complex"/>
    <property type="evidence" value="ECO:0007669"/>
    <property type="project" value="UniProtKB-ARBA"/>
</dbReference>
<dbReference type="SMART" id="SM00281">
    <property type="entry name" value="LamB"/>
    <property type="match status" value="1"/>
</dbReference>
<feature type="disulfide bond" evidence="27">
    <location>
        <begin position="361"/>
        <end position="373"/>
    </location>
</feature>
<feature type="region of interest" description="Disordered" evidence="29">
    <location>
        <begin position="2867"/>
        <end position="2926"/>
    </location>
</feature>
<keyword evidence="7" id="KW-0084">Basement membrane</keyword>
<dbReference type="Pfam" id="PF06009">
    <property type="entry name" value="Laminin_II"/>
    <property type="match status" value="1"/>
</dbReference>
<feature type="disulfide bond" evidence="27">
    <location>
        <begin position="621"/>
        <end position="630"/>
    </location>
</feature>